<dbReference type="PANTHER" id="PTHR30595:SF6">
    <property type="entry name" value="SCHLAFEN ALBA-2 DOMAIN-CONTAINING PROTEIN"/>
    <property type="match status" value="1"/>
</dbReference>
<comment type="caution">
    <text evidence="2">The sequence shown here is derived from an EMBL/GenBank/DDBJ whole genome shotgun (WGS) entry which is preliminary data.</text>
</comment>
<dbReference type="InterPro" id="IPR036390">
    <property type="entry name" value="WH_DNA-bd_sf"/>
</dbReference>
<dbReference type="PANTHER" id="PTHR30595">
    <property type="entry name" value="GLPR-RELATED TRANSCRIPTIONAL REPRESSOR"/>
    <property type="match status" value="1"/>
</dbReference>
<dbReference type="Gene3D" id="3.30.565.60">
    <property type="match status" value="1"/>
</dbReference>
<accession>A0A413UBP9</accession>
<proteinExistence type="predicted"/>
<dbReference type="Gene3D" id="1.10.10.10">
    <property type="entry name" value="Winged helix-like DNA-binding domain superfamily/Winged helix DNA-binding domain"/>
    <property type="match status" value="1"/>
</dbReference>
<evidence type="ECO:0000259" key="1">
    <source>
        <dbReference type="Pfam" id="PF04326"/>
    </source>
</evidence>
<organism evidence="2 3">
    <name type="scientific">Holdemanella biformis</name>
    <dbReference type="NCBI Taxonomy" id="1735"/>
    <lineage>
        <taxon>Bacteria</taxon>
        <taxon>Bacillati</taxon>
        <taxon>Bacillota</taxon>
        <taxon>Erysipelotrichia</taxon>
        <taxon>Erysipelotrichales</taxon>
        <taxon>Erysipelotrichaceae</taxon>
        <taxon>Holdemanella</taxon>
    </lineage>
</organism>
<dbReference type="InterPro" id="IPR038475">
    <property type="entry name" value="RecG_C_sf"/>
</dbReference>
<dbReference type="RefSeq" id="WP_118011581.1">
    <property type="nucleotide sequence ID" value="NZ_CAUDVK010000011.1"/>
</dbReference>
<dbReference type="SUPFAM" id="SSF46785">
    <property type="entry name" value="Winged helix' DNA-binding domain"/>
    <property type="match status" value="1"/>
</dbReference>
<name>A0A413UBP9_9FIRM</name>
<dbReference type="Pfam" id="PF04326">
    <property type="entry name" value="SLFN_AlbA_2"/>
    <property type="match status" value="1"/>
</dbReference>
<gene>
    <name evidence="2" type="ORF">DW907_07735</name>
</gene>
<dbReference type="InterPro" id="IPR036388">
    <property type="entry name" value="WH-like_DNA-bd_sf"/>
</dbReference>
<dbReference type="AlphaFoldDB" id="A0A413UBP9"/>
<dbReference type="Gene3D" id="3.30.950.30">
    <property type="entry name" value="Schlafen, AAA domain"/>
    <property type="match status" value="1"/>
</dbReference>
<dbReference type="InterPro" id="IPR038461">
    <property type="entry name" value="Schlafen_AlbA_2_dom_sf"/>
</dbReference>
<evidence type="ECO:0000313" key="2">
    <source>
        <dbReference type="EMBL" id="RHB04162.1"/>
    </source>
</evidence>
<dbReference type="InterPro" id="IPR007421">
    <property type="entry name" value="Schlafen_AlbA_2_dom"/>
</dbReference>
<dbReference type="Pfam" id="PF13749">
    <property type="entry name" value="HATPase_c_4"/>
    <property type="match status" value="1"/>
</dbReference>
<feature type="domain" description="Schlafen AlbA-2" evidence="1">
    <location>
        <begin position="6"/>
        <end position="123"/>
    </location>
</feature>
<dbReference type="Proteomes" id="UP000285288">
    <property type="component" value="Unassembled WGS sequence"/>
</dbReference>
<dbReference type="EMBL" id="QSGD01000029">
    <property type="protein sequence ID" value="RHB04162.1"/>
    <property type="molecule type" value="Genomic_DNA"/>
</dbReference>
<protein>
    <submittedName>
        <fullName evidence="2">AAA family ATPase</fullName>
    </submittedName>
</protein>
<reference evidence="2 3" key="1">
    <citation type="submission" date="2018-08" db="EMBL/GenBank/DDBJ databases">
        <title>A genome reference for cultivated species of the human gut microbiota.</title>
        <authorList>
            <person name="Zou Y."/>
            <person name="Xue W."/>
            <person name="Luo G."/>
        </authorList>
    </citation>
    <scope>NUCLEOTIDE SEQUENCE [LARGE SCALE GENOMIC DNA]</scope>
    <source>
        <strain evidence="2 3">AM42-13AC</strain>
    </source>
</reference>
<sequence length="445" mass="50782">MVKYYETQTMELKEKYTDSIAKEIVSFLNSDGGTLIVGVKDDGTVVGVDKLDETLRKISDVITGQIEPNPQDEITTEVRFDEKKALIVLNISKGVRNIYCQKKYGFSSNGCIIRIGTACKEMTPEQIKIRYEQNFIDNEYMLKKKSSMADLSFRELKIYYAEKGYHVLDNNSFEKNLNLRNQNGEYNLLGELLADRNNIPLIFVKFHGSNKASISETSNFGYGCLLTSYTKIKNRLIAENICISDTTVRPRVDTYLYDIDCVNEAILNALVHNDWTITEPQISMFSDRIEILSHGGLPNGMTKKQFFEGISKPRNVTLMRIFLSMGLVEHTGHGIPTIVERYGEEAFEIENNYIKCTIHFDKEVMEKSNKTIVQELNTVQHALLKPSEEKVLKAILTNPDDSALKMSEKIGLSQRTVERALTRLKQIGRIERIGNKKDGRWIVIK</sequence>
<evidence type="ECO:0000313" key="3">
    <source>
        <dbReference type="Proteomes" id="UP000285288"/>
    </source>
</evidence>